<evidence type="ECO:0000313" key="1">
    <source>
        <dbReference type="EMBL" id="VDO49980.1"/>
    </source>
</evidence>
<dbReference type="Proteomes" id="UP000280834">
    <property type="component" value="Unassembled WGS sequence"/>
</dbReference>
<dbReference type="WBParaSite" id="BTMF_0001657701-mRNA-1">
    <property type="protein sequence ID" value="BTMF_0001657701-mRNA-1"/>
    <property type="gene ID" value="BTMF_0001657701"/>
</dbReference>
<evidence type="ECO:0000313" key="2">
    <source>
        <dbReference type="Proteomes" id="UP000280834"/>
    </source>
</evidence>
<keyword evidence="2" id="KW-1185">Reference proteome</keyword>
<name>A0A0R3R967_9BILA</name>
<sequence length="119" mass="13128">MTRSPGFGSTARDYAPLSDSVSLRLPYTVKLATNSKSLTHYTKGTQSLLAELLLLVRTRSPGSLPAAMYSLQDTRKRVGFPIRTLPDQSLLPAPRYFSQAATSFIASDRQGIHRVRLFA</sequence>
<organism evidence="3">
    <name type="scientific">Brugia timori</name>
    <dbReference type="NCBI Taxonomy" id="42155"/>
    <lineage>
        <taxon>Eukaryota</taxon>
        <taxon>Metazoa</taxon>
        <taxon>Ecdysozoa</taxon>
        <taxon>Nematoda</taxon>
        <taxon>Chromadorea</taxon>
        <taxon>Rhabditida</taxon>
        <taxon>Spirurina</taxon>
        <taxon>Spiruromorpha</taxon>
        <taxon>Filarioidea</taxon>
        <taxon>Onchocercidae</taxon>
        <taxon>Brugia</taxon>
    </lineage>
</organism>
<proteinExistence type="predicted"/>
<dbReference type="AlphaFoldDB" id="A0A0R3R967"/>
<reference evidence="3" key="1">
    <citation type="submission" date="2017-02" db="UniProtKB">
        <authorList>
            <consortium name="WormBaseParasite"/>
        </authorList>
    </citation>
    <scope>IDENTIFICATION</scope>
</reference>
<gene>
    <name evidence="1" type="ORF">BTMF_LOCUS14553</name>
</gene>
<evidence type="ECO:0000313" key="3">
    <source>
        <dbReference type="WBParaSite" id="BTMF_0001657701-mRNA-1"/>
    </source>
</evidence>
<reference evidence="1 2" key="2">
    <citation type="submission" date="2018-11" db="EMBL/GenBank/DDBJ databases">
        <authorList>
            <consortium name="Pathogen Informatics"/>
        </authorList>
    </citation>
    <scope>NUCLEOTIDE SEQUENCE [LARGE SCALE GENOMIC DNA]</scope>
</reference>
<dbReference type="EMBL" id="UZAG01021318">
    <property type="protein sequence ID" value="VDO49980.1"/>
    <property type="molecule type" value="Genomic_DNA"/>
</dbReference>
<accession>A0A0R3R967</accession>
<protein>
    <submittedName>
        <fullName evidence="1 3">Uncharacterized protein</fullName>
    </submittedName>
</protein>